<dbReference type="Pfam" id="PF25583">
    <property type="entry name" value="WCX"/>
    <property type="match status" value="1"/>
</dbReference>
<feature type="domain" description="WCX" evidence="1">
    <location>
        <begin position="272"/>
        <end position="320"/>
    </location>
</feature>
<name>A0A0F9UUX0_9ZZZZ</name>
<reference evidence="2" key="1">
    <citation type="journal article" date="2015" name="Nature">
        <title>Complex archaea that bridge the gap between prokaryotes and eukaryotes.</title>
        <authorList>
            <person name="Spang A."/>
            <person name="Saw J.H."/>
            <person name="Jorgensen S.L."/>
            <person name="Zaremba-Niedzwiedzka K."/>
            <person name="Martijn J."/>
            <person name="Lind A.E."/>
            <person name="van Eijk R."/>
            <person name="Schleper C."/>
            <person name="Guy L."/>
            <person name="Ettema T.J."/>
        </authorList>
    </citation>
    <scope>NUCLEOTIDE SEQUENCE</scope>
</reference>
<evidence type="ECO:0000313" key="2">
    <source>
        <dbReference type="EMBL" id="KKN57443.1"/>
    </source>
</evidence>
<comment type="caution">
    <text evidence="2">The sequence shown here is derived from an EMBL/GenBank/DDBJ whole genome shotgun (WGS) entry which is preliminary data.</text>
</comment>
<gene>
    <name evidence="2" type="ORF">LCGC14_0562060</name>
</gene>
<proteinExistence type="predicted"/>
<protein>
    <recommendedName>
        <fullName evidence="1">WCX domain-containing protein</fullName>
    </recommendedName>
</protein>
<sequence length="324" mass="37225">MKPLRYLTLLEYILISPLSISVKQLQENLSLRGVELSTRMLQRDLQSLYEQGCFGVEKDTRSKPYGWSINAQWQGGNAKVMSSEVAEHYLLLEQLLPQSVPSDVKQSVHIKAEQALKRFNGHVPEWLSILSKPSLKVNIDTQLVEQIEHAIKHNRAVSAELFRVLYDEAHWLKFAELSFYNLVEQGGVLMVQFMVGSLHDKCYQVPVYRIRNVHILQKTRREPSAEQLKSLRSAINKGMSQEAIELIVKVPSHSAVNQGFIELGELTKKQYIDDKNVLLTYQTIDTEQLTDELFKCAHWLEVIEPEKLRQRIVSKLKAAATNYL</sequence>
<dbReference type="EMBL" id="LAZR01000802">
    <property type="protein sequence ID" value="KKN57443.1"/>
    <property type="molecule type" value="Genomic_DNA"/>
</dbReference>
<organism evidence="2">
    <name type="scientific">marine sediment metagenome</name>
    <dbReference type="NCBI Taxonomy" id="412755"/>
    <lineage>
        <taxon>unclassified sequences</taxon>
        <taxon>metagenomes</taxon>
        <taxon>ecological metagenomes</taxon>
    </lineage>
</organism>
<accession>A0A0F9UUX0</accession>
<dbReference type="InterPro" id="IPR057727">
    <property type="entry name" value="WCX_dom"/>
</dbReference>
<evidence type="ECO:0000259" key="1">
    <source>
        <dbReference type="Pfam" id="PF25583"/>
    </source>
</evidence>
<dbReference type="AlphaFoldDB" id="A0A0F9UUX0"/>